<evidence type="ECO:0000313" key="2">
    <source>
        <dbReference type="EMBL" id="NOJ41052.1"/>
    </source>
</evidence>
<reference evidence="2 3" key="1">
    <citation type="submission" date="2020-03" db="EMBL/GenBank/DDBJ databases">
        <title>Bradyrhizobium diversity isolated from nodules of Indigofera sp.</title>
        <authorList>
            <person name="Klepa M."/>
            <person name="Helene L."/>
            <person name="Hungria M."/>
        </authorList>
    </citation>
    <scope>NUCLEOTIDE SEQUENCE [LARGE SCALE GENOMIC DNA]</scope>
    <source>
        <strain evidence="2 3">WSM 1791</strain>
    </source>
</reference>
<protein>
    <recommendedName>
        <fullName evidence="4">NERD domain-containing protein</fullName>
    </recommendedName>
</protein>
<gene>
    <name evidence="2" type="ORF">HCN58_15830</name>
</gene>
<dbReference type="Proteomes" id="UP000544122">
    <property type="component" value="Unassembled WGS sequence"/>
</dbReference>
<dbReference type="EMBL" id="JAAVLX010000004">
    <property type="protein sequence ID" value="NOJ41052.1"/>
    <property type="molecule type" value="Genomic_DNA"/>
</dbReference>
<name>A0A7Y4GTI3_9BRAD</name>
<feature type="compositionally biased region" description="Basic residues" evidence="1">
    <location>
        <begin position="1"/>
        <end position="16"/>
    </location>
</feature>
<proteinExistence type="predicted"/>
<evidence type="ECO:0000256" key="1">
    <source>
        <dbReference type="SAM" id="MobiDB-lite"/>
    </source>
</evidence>
<accession>A0A7Y4GTI3</accession>
<evidence type="ECO:0008006" key="4">
    <source>
        <dbReference type="Google" id="ProtNLM"/>
    </source>
</evidence>
<comment type="caution">
    <text evidence="2">The sequence shown here is derived from an EMBL/GenBank/DDBJ whole genome shotgun (WGS) entry which is preliminary data.</text>
</comment>
<keyword evidence="3" id="KW-1185">Reference proteome</keyword>
<organism evidence="2 3">
    <name type="scientific">Bradyrhizobium australiense</name>
    <dbReference type="NCBI Taxonomy" id="2721161"/>
    <lineage>
        <taxon>Bacteria</taxon>
        <taxon>Pseudomonadati</taxon>
        <taxon>Pseudomonadota</taxon>
        <taxon>Alphaproteobacteria</taxon>
        <taxon>Hyphomicrobiales</taxon>
        <taxon>Nitrobacteraceae</taxon>
        <taxon>Bradyrhizobium</taxon>
    </lineage>
</organism>
<dbReference type="AlphaFoldDB" id="A0A7Y4GTI3"/>
<feature type="region of interest" description="Disordered" evidence="1">
    <location>
        <begin position="1"/>
        <end position="24"/>
    </location>
</feature>
<dbReference type="RefSeq" id="WP_171580262.1">
    <property type="nucleotide sequence ID" value="NZ_JAAVLX010000004.1"/>
</dbReference>
<evidence type="ECO:0000313" key="3">
    <source>
        <dbReference type="Proteomes" id="UP000544122"/>
    </source>
</evidence>
<sequence length="773" mass="86575">MKRQKSRQKDKQRKPGQKPEGGFKLFRHPLSMLEPADVRTALLKLADRKTEEFPELIKTILQVFCERYPPHILAVMAGYGLTASVSDAGVEKRFVSKLEQHHLELLQALMLTLPLSEWGEQPASPADIQKTIDTIVDLAEAFHARRFKAVESTSDLQARTVLSLQERLRMHTQMVRNWGYFSEVVQISSELYTPLDEPFRKALGFAASDLIATGRHLVALLESRSTERLNRLRFAFREKTTARLVRAFFKHHPEMKGDAEKFLKAIPEGVTREQVAYRLLTHADIALVQVMNFTASEVAQRTGLSLDITRSVLSAVSLHPGDLSQQAPEHMFMANPVWRSPVIEIGGAYFCPAPQSLFSHIHDVMRSLAGEIGLSEDLERRRATYLEEKVKALLAQALPRAELCHGIKWRVDGVEYETDHVVAIDKTIVIVEDKSASLTGPGLRGAPDRVRRHVNDLVVAPSEQSERLEKMIWEAKAGKSEAVASLAPFGLNFDSTERVVRISVTLDDLSVLASAEGELKEAGWIPRPLMLAPTLNVADIQTAIDILGKPSFFLHYFAERGRFQRALRIFADEMDLLGCYLETGFNVGSLEKEVALVALTGMSAPVDKYYNSRDAGVTLRKPAPKLSPYFSDLIQAIESRAFPRWLTVTTDLLRSASPSEQKQVDRLLTKLKAKVERNWRDPEHECSLVISPPESRDTAVVFYAYPPQLASRRKEIAEELASTALEVSGRERCVMICRNTARWDEPYASIVIVNAFPSESDGSSSASGETKNQ</sequence>